<reference evidence="2" key="1">
    <citation type="submission" date="2020-11" db="EMBL/GenBank/DDBJ databases">
        <authorList>
            <person name="Whitehead M."/>
        </authorList>
    </citation>
    <scope>NUCLEOTIDE SEQUENCE</scope>
    <source>
        <strain evidence="2">EGII</strain>
    </source>
</reference>
<dbReference type="AlphaFoldDB" id="A0A811VEF5"/>
<sequence>MPQHNNAPPPPTSHQASNIPGIGKQLVLATIAFCYNNSDTREKNNARSGKQTDVSGNSENSLKLQQKEQSNYTHHINHLHAACPQQATFIILSTLDTSPASNKTNKSTMQSFDTAA</sequence>
<comment type="caution">
    <text evidence="2">The sequence shown here is derived from an EMBL/GenBank/DDBJ whole genome shotgun (WGS) entry which is preliminary data.</text>
</comment>
<name>A0A811VEF5_CERCA</name>
<organism evidence="2 3">
    <name type="scientific">Ceratitis capitata</name>
    <name type="common">Mediterranean fruit fly</name>
    <name type="synonym">Tephritis capitata</name>
    <dbReference type="NCBI Taxonomy" id="7213"/>
    <lineage>
        <taxon>Eukaryota</taxon>
        <taxon>Metazoa</taxon>
        <taxon>Ecdysozoa</taxon>
        <taxon>Arthropoda</taxon>
        <taxon>Hexapoda</taxon>
        <taxon>Insecta</taxon>
        <taxon>Pterygota</taxon>
        <taxon>Neoptera</taxon>
        <taxon>Endopterygota</taxon>
        <taxon>Diptera</taxon>
        <taxon>Brachycera</taxon>
        <taxon>Muscomorpha</taxon>
        <taxon>Tephritoidea</taxon>
        <taxon>Tephritidae</taxon>
        <taxon>Ceratitis</taxon>
        <taxon>Ceratitis</taxon>
    </lineage>
</organism>
<keyword evidence="3" id="KW-1185">Reference proteome</keyword>
<dbReference type="Proteomes" id="UP000606786">
    <property type="component" value="Unassembled WGS sequence"/>
</dbReference>
<evidence type="ECO:0000256" key="1">
    <source>
        <dbReference type="SAM" id="MobiDB-lite"/>
    </source>
</evidence>
<gene>
    <name evidence="2" type="ORF">CCAP1982_LOCUS21475</name>
</gene>
<protein>
    <submittedName>
        <fullName evidence="2">(Mediterranean fruit fly) hypothetical protein</fullName>
    </submittedName>
</protein>
<feature type="region of interest" description="Disordered" evidence="1">
    <location>
        <begin position="1"/>
        <end position="21"/>
    </location>
</feature>
<feature type="region of interest" description="Disordered" evidence="1">
    <location>
        <begin position="96"/>
        <end position="116"/>
    </location>
</feature>
<accession>A0A811VEF5</accession>
<feature type="region of interest" description="Disordered" evidence="1">
    <location>
        <begin position="38"/>
        <end position="72"/>
    </location>
</feature>
<evidence type="ECO:0000313" key="3">
    <source>
        <dbReference type="Proteomes" id="UP000606786"/>
    </source>
</evidence>
<feature type="compositionally biased region" description="Polar residues" evidence="1">
    <location>
        <begin position="46"/>
        <end position="72"/>
    </location>
</feature>
<dbReference type="EMBL" id="CAJHJT010000056">
    <property type="protein sequence ID" value="CAD7013411.1"/>
    <property type="molecule type" value="Genomic_DNA"/>
</dbReference>
<proteinExistence type="predicted"/>
<evidence type="ECO:0000313" key="2">
    <source>
        <dbReference type="EMBL" id="CAD7013411.1"/>
    </source>
</evidence>